<dbReference type="AlphaFoldDB" id="A0A3R7Y3L8"/>
<dbReference type="Pfam" id="PF03184">
    <property type="entry name" value="DDE_1"/>
    <property type="match status" value="1"/>
</dbReference>
<dbReference type="GO" id="GO:0016020">
    <property type="term" value="C:membrane"/>
    <property type="evidence" value="ECO:0007669"/>
    <property type="project" value="TreeGrafter"/>
</dbReference>
<keyword evidence="1" id="KW-0472">Membrane</keyword>
<dbReference type="PANTHER" id="PTHR23028:SF53">
    <property type="entry name" value="ACYL_TRANSF_3 DOMAIN-CONTAINING PROTEIN"/>
    <property type="match status" value="1"/>
</dbReference>
<keyword evidence="1" id="KW-1133">Transmembrane helix</keyword>
<evidence type="ECO:0000313" key="4">
    <source>
        <dbReference type="Proteomes" id="UP000284702"/>
    </source>
</evidence>
<organism evidence="3 4">
    <name type="scientific">Aphanomyces astaci</name>
    <name type="common">Crayfish plague agent</name>
    <dbReference type="NCBI Taxonomy" id="112090"/>
    <lineage>
        <taxon>Eukaryota</taxon>
        <taxon>Sar</taxon>
        <taxon>Stramenopiles</taxon>
        <taxon>Oomycota</taxon>
        <taxon>Saprolegniomycetes</taxon>
        <taxon>Saprolegniales</taxon>
        <taxon>Verrucalvaceae</taxon>
        <taxon>Aphanomyces</taxon>
    </lineage>
</organism>
<dbReference type="VEuPathDB" id="FungiDB:H257_15993"/>
<dbReference type="GO" id="GO:0000271">
    <property type="term" value="P:polysaccharide biosynthetic process"/>
    <property type="evidence" value="ECO:0007669"/>
    <property type="project" value="TreeGrafter"/>
</dbReference>
<keyword evidence="4" id="KW-1185">Reference proteome</keyword>
<gene>
    <name evidence="3" type="ORF">B5M09_008581</name>
</gene>
<accession>A0A3R7Y3L8</accession>
<evidence type="ECO:0000256" key="1">
    <source>
        <dbReference type="SAM" id="Phobius"/>
    </source>
</evidence>
<dbReference type="VEuPathDB" id="FungiDB:H257_15994"/>
<dbReference type="InterPro" id="IPR004875">
    <property type="entry name" value="DDE_SF_endonuclease_dom"/>
</dbReference>
<keyword evidence="1" id="KW-0812">Transmembrane</keyword>
<evidence type="ECO:0000259" key="2">
    <source>
        <dbReference type="Pfam" id="PF03184"/>
    </source>
</evidence>
<name>A0A3R7Y3L8_APHAT</name>
<sequence length="515" mass="57868">MLVHAYRYSINDGFTGVDVFFPISGYLITYSRRICHIFPPLLLVLTFTLVVGCVWLPDKSVQSMTITLGAGTQHPAADHKAAPTCTSNGQRKALLVKFHASIVTSERHFCRENNIKPSTWGAWRAREDKIMASKRHSRLATIGGQGHKQLIPFGPALLEFMRSRQGDEHYVRVFHMMTWVKKNHHAWLVEYLSTKKNEIWPLLYDYSNIINVDETAVYFDMPPGKTLAEVGTSSKVSTGEKHSPRLTAVLTIRADGTPLRETLGQPGGTIEKQELESYPAGHHYAVQKNAWMDERVWSMYLDDVLAPCVEDGSVLFVDNLKCHVSEESHDKVAEAMFSVVEPLPANSTSRCQILDVGVMGPLKAMLKTEWLLEEDNRKGNEDFPAQEKRLAMVIRTIREQATPPQPKHPIKNPPDIDELHTLAVVPAVLFDAYPHSIKGGFIRVDVFFVISGYLISSILFKKNARGLFTVADFYSRRIRRIFPGAAAQVVGLNTIPSKQSDEIIRVANQFKSACK</sequence>
<dbReference type="PANTHER" id="PTHR23028">
    <property type="entry name" value="ACETYLTRANSFERASE"/>
    <property type="match status" value="1"/>
</dbReference>
<feature type="domain" description="DDE-1" evidence="2">
    <location>
        <begin position="274"/>
        <end position="376"/>
    </location>
</feature>
<comment type="caution">
    <text evidence="3">The sequence shown here is derived from an EMBL/GenBank/DDBJ whole genome shotgun (WGS) entry which is preliminary data.</text>
</comment>
<evidence type="ECO:0000313" key="3">
    <source>
        <dbReference type="EMBL" id="RQM20339.1"/>
    </source>
</evidence>
<protein>
    <recommendedName>
        <fullName evidence="2">DDE-1 domain-containing protein</fullName>
    </recommendedName>
</protein>
<feature type="transmembrane region" description="Helical" evidence="1">
    <location>
        <begin position="37"/>
        <end position="57"/>
    </location>
</feature>
<dbReference type="Proteomes" id="UP000284702">
    <property type="component" value="Unassembled WGS sequence"/>
</dbReference>
<proteinExistence type="predicted"/>
<dbReference type="VEuPathDB" id="FungiDB:H257_17201"/>
<reference evidence="3" key="1">
    <citation type="submission" date="2018-07" db="EMBL/GenBank/DDBJ databases">
        <title>Annotation of Aphanomyces astaci genome assembly.</title>
        <authorList>
            <person name="Studholme D.J."/>
        </authorList>
    </citation>
    <scope>NUCLEOTIDE SEQUENCE [LARGE SCALE GENOMIC DNA]</scope>
    <source>
        <strain evidence="3">Pc</strain>
    </source>
</reference>
<dbReference type="EMBL" id="MZMZ02003935">
    <property type="protein sequence ID" value="RQM20339.1"/>
    <property type="molecule type" value="Genomic_DNA"/>
</dbReference>
<dbReference type="InterPro" id="IPR050879">
    <property type="entry name" value="Acyltransferase_3"/>
</dbReference>
<dbReference type="GO" id="GO:0003676">
    <property type="term" value="F:nucleic acid binding"/>
    <property type="evidence" value="ECO:0007669"/>
    <property type="project" value="InterPro"/>
</dbReference>